<evidence type="ECO:0000256" key="1">
    <source>
        <dbReference type="SAM" id="Phobius"/>
    </source>
</evidence>
<accession>A0ABZ2MXJ7</accession>
<feature type="transmembrane region" description="Helical" evidence="1">
    <location>
        <begin position="102"/>
        <end position="131"/>
    </location>
</feature>
<dbReference type="Proteomes" id="UP001368328">
    <property type="component" value="Chromosome"/>
</dbReference>
<name>A0ABZ2MXJ7_9BACI</name>
<organism evidence="2 3">
    <name type="scientific">Metabacillus rhizosphaerae</name>
    <dbReference type="NCBI Taxonomy" id="3117747"/>
    <lineage>
        <taxon>Bacteria</taxon>
        <taxon>Bacillati</taxon>
        <taxon>Bacillota</taxon>
        <taxon>Bacilli</taxon>
        <taxon>Bacillales</taxon>
        <taxon>Bacillaceae</taxon>
        <taxon>Metabacillus</taxon>
    </lineage>
</organism>
<keyword evidence="1" id="KW-0472">Membrane</keyword>
<feature type="transmembrane region" description="Helical" evidence="1">
    <location>
        <begin position="20"/>
        <end position="46"/>
    </location>
</feature>
<evidence type="ECO:0000313" key="2">
    <source>
        <dbReference type="EMBL" id="WXB90002.1"/>
    </source>
</evidence>
<feature type="transmembrane region" description="Helical" evidence="1">
    <location>
        <begin position="77"/>
        <end position="96"/>
    </location>
</feature>
<proteinExistence type="predicted"/>
<keyword evidence="1" id="KW-0812">Transmembrane</keyword>
<keyword evidence="1" id="KW-1133">Transmembrane helix</keyword>
<protein>
    <submittedName>
        <fullName evidence="2">DUF624 domain-containing protein</fullName>
    </submittedName>
</protein>
<sequence>MNSKIVLFFQYMYKYFQVSLCFWLSLLKGLVVYSIVPSFCTLFIVLRDINKGEDEEKNKNVKLLFNHYYESFKMYKVTSFIYTFSMIIVYTCLFFVNKQTNAFSLVLSILLIYFLAMVLLMLTYSTAFLAFKNMNVKDGNIHAFLAIIKNPINSVSILVIIILLFIAVGYNLVFFVVFGPFLYGLGVIFSLVKVLEVEK</sequence>
<feature type="transmembrane region" description="Helical" evidence="1">
    <location>
        <begin position="143"/>
        <end position="166"/>
    </location>
</feature>
<keyword evidence="3" id="KW-1185">Reference proteome</keyword>
<dbReference type="RefSeq" id="WP_338788471.1">
    <property type="nucleotide sequence ID" value="NZ_CP147403.1"/>
</dbReference>
<gene>
    <name evidence="2" type="ORF">WCV66_07335</name>
</gene>
<evidence type="ECO:0000313" key="3">
    <source>
        <dbReference type="Proteomes" id="UP001368328"/>
    </source>
</evidence>
<reference evidence="2 3" key="1">
    <citation type="submission" date="2024-02" db="EMBL/GenBank/DDBJ databases">
        <title>Seven novel Bacillus-like species.</title>
        <authorList>
            <person name="Liu G."/>
        </authorList>
    </citation>
    <scope>NUCLEOTIDE SEQUENCE [LARGE SCALE GENOMIC DNA]</scope>
    <source>
        <strain evidence="2 3">FJAT-53654</strain>
    </source>
</reference>
<feature type="transmembrane region" description="Helical" evidence="1">
    <location>
        <begin position="172"/>
        <end position="195"/>
    </location>
</feature>
<dbReference type="EMBL" id="CP147403">
    <property type="protein sequence ID" value="WXB90002.1"/>
    <property type="molecule type" value="Genomic_DNA"/>
</dbReference>